<evidence type="ECO:0000256" key="1">
    <source>
        <dbReference type="ARBA" id="ARBA00023015"/>
    </source>
</evidence>
<dbReference type="InterPro" id="IPR023187">
    <property type="entry name" value="Tscrpt_reg_MarR-type_CS"/>
</dbReference>
<dbReference type="Pfam" id="PF01047">
    <property type="entry name" value="MarR"/>
    <property type="match status" value="1"/>
</dbReference>
<protein>
    <submittedName>
        <fullName evidence="6">Unannotated protein</fullName>
    </submittedName>
</protein>
<keyword evidence="2" id="KW-0238">DNA-binding</keyword>
<dbReference type="InterPro" id="IPR036390">
    <property type="entry name" value="WH_DNA-bd_sf"/>
</dbReference>
<evidence type="ECO:0000259" key="5">
    <source>
        <dbReference type="PROSITE" id="PS50995"/>
    </source>
</evidence>
<evidence type="ECO:0000313" key="6">
    <source>
        <dbReference type="EMBL" id="CAB4919345.1"/>
    </source>
</evidence>
<dbReference type="EMBL" id="CAFBMK010000097">
    <property type="protein sequence ID" value="CAB4919345.1"/>
    <property type="molecule type" value="Genomic_DNA"/>
</dbReference>
<evidence type="ECO:0000256" key="3">
    <source>
        <dbReference type="ARBA" id="ARBA00023163"/>
    </source>
</evidence>
<gene>
    <name evidence="6" type="ORF">UFOPK3564_01739</name>
</gene>
<feature type="compositionally biased region" description="Basic and acidic residues" evidence="4">
    <location>
        <begin position="158"/>
        <end position="169"/>
    </location>
</feature>
<evidence type="ECO:0000256" key="2">
    <source>
        <dbReference type="ARBA" id="ARBA00023125"/>
    </source>
</evidence>
<sequence length="188" mass="20255">MGYSCLQEAGIPPVPHTDHDIDALAQALYHLSALRRDLQRFAGIEHAVAGLMVLSVVHRIGPARISDVAADMQVNLSVASRQIQALEDDGHVDRIPDPHDGRSSLIAISDAGRSKLERAHRRLVDAVATAVDDWDRSEISGLADGIVRLRGALGTCDDHHHVPADRPAADPDPTSAQGADAHHEEHTR</sequence>
<keyword evidence="3" id="KW-0804">Transcription</keyword>
<dbReference type="PANTHER" id="PTHR39515">
    <property type="entry name" value="CONSERVED PROTEIN"/>
    <property type="match status" value="1"/>
</dbReference>
<dbReference type="InterPro" id="IPR000835">
    <property type="entry name" value="HTH_MarR-typ"/>
</dbReference>
<feature type="region of interest" description="Disordered" evidence="4">
    <location>
        <begin position="158"/>
        <end position="188"/>
    </location>
</feature>
<keyword evidence="1" id="KW-0805">Transcription regulation</keyword>
<dbReference type="SMART" id="SM00347">
    <property type="entry name" value="HTH_MARR"/>
    <property type="match status" value="1"/>
</dbReference>
<evidence type="ECO:0000256" key="4">
    <source>
        <dbReference type="SAM" id="MobiDB-lite"/>
    </source>
</evidence>
<dbReference type="Gene3D" id="1.10.10.10">
    <property type="entry name" value="Winged helix-like DNA-binding domain superfamily/Winged helix DNA-binding domain"/>
    <property type="match status" value="1"/>
</dbReference>
<dbReference type="PANTHER" id="PTHR39515:SF2">
    <property type="entry name" value="HTH-TYPE TRANSCRIPTIONAL REGULATOR RV0880"/>
    <property type="match status" value="1"/>
</dbReference>
<dbReference type="GO" id="GO:0003700">
    <property type="term" value="F:DNA-binding transcription factor activity"/>
    <property type="evidence" value="ECO:0007669"/>
    <property type="project" value="InterPro"/>
</dbReference>
<dbReference type="PROSITE" id="PS50995">
    <property type="entry name" value="HTH_MARR_2"/>
    <property type="match status" value="1"/>
</dbReference>
<organism evidence="6">
    <name type="scientific">freshwater metagenome</name>
    <dbReference type="NCBI Taxonomy" id="449393"/>
    <lineage>
        <taxon>unclassified sequences</taxon>
        <taxon>metagenomes</taxon>
        <taxon>ecological metagenomes</taxon>
    </lineage>
</organism>
<accession>A0A6J7HSM8</accession>
<dbReference type="GO" id="GO:0003677">
    <property type="term" value="F:DNA binding"/>
    <property type="evidence" value="ECO:0007669"/>
    <property type="project" value="UniProtKB-KW"/>
</dbReference>
<dbReference type="PROSITE" id="PS01117">
    <property type="entry name" value="HTH_MARR_1"/>
    <property type="match status" value="1"/>
</dbReference>
<name>A0A6J7HSM8_9ZZZZ</name>
<dbReference type="SUPFAM" id="SSF46785">
    <property type="entry name" value="Winged helix' DNA-binding domain"/>
    <property type="match status" value="1"/>
</dbReference>
<dbReference type="AlphaFoldDB" id="A0A6J7HSM8"/>
<proteinExistence type="predicted"/>
<dbReference type="InterPro" id="IPR052526">
    <property type="entry name" value="HTH-type_Bedaq_tolerance"/>
</dbReference>
<reference evidence="6" key="1">
    <citation type="submission" date="2020-05" db="EMBL/GenBank/DDBJ databases">
        <authorList>
            <person name="Chiriac C."/>
            <person name="Salcher M."/>
            <person name="Ghai R."/>
            <person name="Kavagutti S V."/>
        </authorList>
    </citation>
    <scope>NUCLEOTIDE SEQUENCE</scope>
</reference>
<dbReference type="InterPro" id="IPR036388">
    <property type="entry name" value="WH-like_DNA-bd_sf"/>
</dbReference>
<feature type="domain" description="HTH marR-type" evidence="5">
    <location>
        <begin position="21"/>
        <end position="151"/>
    </location>
</feature>